<gene>
    <name evidence="2" type="ORF">N4R40_12210</name>
</gene>
<proteinExistence type="predicted"/>
<feature type="transmembrane region" description="Helical" evidence="1">
    <location>
        <begin position="191"/>
        <end position="212"/>
    </location>
</feature>
<dbReference type="EMBL" id="JAODOR010000014">
    <property type="protein sequence ID" value="MCT9003125.1"/>
    <property type="molecule type" value="Genomic_DNA"/>
</dbReference>
<evidence type="ECO:0000313" key="3">
    <source>
        <dbReference type="Proteomes" id="UP001300496"/>
    </source>
</evidence>
<evidence type="ECO:0000256" key="1">
    <source>
        <dbReference type="SAM" id="Phobius"/>
    </source>
</evidence>
<dbReference type="RefSeq" id="WP_261607646.1">
    <property type="nucleotide sequence ID" value="NZ_JAODOR010000014.1"/>
</dbReference>
<protein>
    <submittedName>
        <fullName evidence="2">Helix-turn-helix transcriptional regulator</fullName>
    </submittedName>
</protein>
<dbReference type="Proteomes" id="UP001300496">
    <property type="component" value="Unassembled WGS sequence"/>
</dbReference>
<name>A0ABT2PEW1_9MICO</name>
<dbReference type="InterPro" id="IPR001387">
    <property type="entry name" value="Cro/C1-type_HTH"/>
</dbReference>
<feature type="transmembrane region" description="Helical" evidence="1">
    <location>
        <begin position="224"/>
        <end position="247"/>
    </location>
</feature>
<feature type="transmembrane region" description="Helical" evidence="1">
    <location>
        <begin position="286"/>
        <end position="306"/>
    </location>
</feature>
<comment type="caution">
    <text evidence="2">The sequence shown here is derived from an EMBL/GenBank/DDBJ whole genome shotgun (WGS) entry which is preliminary data.</text>
</comment>
<dbReference type="CDD" id="cd00093">
    <property type="entry name" value="HTH_XRE"/>
    <property type="match status" value="1"/>
</dbReference>
<keyword evidence="1" id="KW-0472">Membrane</keyword>
<organism evidence="2 3">
    <name type="scientific">Microbacterium memoriense</name>
    <dbReference type="NCBI Taxonomy" id="2978350"/>
    <lineage>
        <taxon>Bacteria</taxon>
        <taxon>Bacillati</taxon>
        <taxon>Actinomycetota</taxon>
        <taxon>Actinomycetes</taxon>
        <taxon>Micrococcales</taxon>
        <taxon>Microbacteriaceae</taxon>
        <taxon>Microbacterium</taxon>
    </lineage>
</organism>
<feature type="transmembrane region" description="Helical" evidence="1">
    <location>
        <begin position="157"/>
        <end position="185"/>
    </location>
</feature>
<feature type="transmembrane region" description="Helical" evidence="1">
    <location>
        <begin position="127"/>
        <end position="145"/>
    </location>
</feature>
<keyword evidence="1" id="KW-0812">Transmembrane</keyword>
<keyword evidence="3" id="KW-1185">Reference proteome</keyword>
<evidence type="ECO:0000313" key="2">
    <source>
        <dbReference type="EMBL" id="MCT9003125.1"/>
    </source>
</evidence>
<accession>A0ABT2PEW1</accession>
<reference evidence="2 3" key="1">
    <citation type="journal article" date="2024" name="Int. J. Syst. Evol. Microbiol.">
        <title>Microbacterium memoriense sp. nov., a member of the Actinomycetota from marine beach sediment of the north coast of Portugal.</title>
        <authorList>
            <person name="Santos J.D.N.D."/>
            <person name="Klimek D."/>
            <person name="Calusinska M."/>
            <person name="Lobo-da-Cunha A."/>
            <person name="Catita J."/>
            <person name="Goncalves H."/>
            <person name="Gonzalez I."/>
            <person name="Lage O.M."/>
        </authorList>
    </citation>
    <scope>NUCLEOTIDE SEQUENCE [LARGE SCALE GENOMIC DNA]</scope>
    <source>
        <strain evidence="2 3">PMIC_1C1B</strain>
    </source>
</reference>
<keyword evidence="1" id="KW-1133">Transmembrane helix</keyword>
<sequence>MEQDVSPPSSASRFDPLVDELRVLREARGVTYRELAARITRQREQDGVAPATARIAHTTVSDVFRPGRSRLNAHLVAEIVRALDGDVVAAEDWRARVAQVAPLPPASRPLPRVIDAPAPILPVAPRASPAIIVALVAGGLLINATGKFFNPLLGDIFFLDMVGTAVVALVGGPWLAALVGALFVVVELLKFQIGDALFAVTMIFAGLIWGFGVRRGWGSTLPRFLAVSAVVAVATSAVAIPITMLYFNGQVDRGLDVFFAQLQADGLGTWLAVGGTNLTVSLLDKVFTGAIAFLIARLIWALPWSAEQALTPPR</sequence>